<organism evidence="1 2">
    <name type="scientific">Variovorax guangxiensis</name>
    <dbReference type="NCBI Taxonomy" id="1775474"/>
    <lineage>
        <taxon>Bacteria</taxon>
        <taxon>Pseudomonadati</taxon>
        <taxon>Pseudomonadota</taxon>
        <taxon>Betaproteobacteria</taxon>
        <taxon>Burkholderiales</taxon>
        <taxon>Comamonadaceae</taxon>
        <taxon>Variovorax</taxon>
    </lineage>
</organism>
<dbReference type="EMBL" id="RXFT01000006">
    <property type="protein sequence ID" value="RUR68677.1"/>
    <property type="molecule type" value="Genomic_DNA"/>
</dbReference>
<reference evidence="1 2" key="1">
    <citation type="submission" date="2018-12" db="EMBL/GenBank/DDBJ databases">
        <title>The genome sequences of Variovorax guangxiensis DSM 27352.</title>
        <authorList>
            <person name="Gao J."/>
            <person name="Sun J."/>
        </authorList>
    </citation>
    <scope>NUCLEOTIDE SEQUENCE [LARGE SCALE GENOMIC DNA]</scope>
    <source>
        <strain evidence="1 2">DSM 27352</strain>
    </source>
</reference>
<evidence type="ECO:0000313" key="1">
    <source>
        <dbReference type="EMBL" id="RUR68677.1"/>
    </source>
</evidence>
<name>A0A433ML81_9BURK</name>
<protein>
    <submittedName>
        <fullName evidence="1">Uncharacterized protein</fullName>
    </submittedName>
</protein>
<gene>
    <name evidence="1" type="ORF">EJP67_16570</name>
</gene>
<sequence>MTNQKPTTYVADRVGDLVIAKDPDAVLDYPFDWTAWLALNGDDQIASAEFVVDPSLTIVDQAFDATSATVWLSGGTKPATGPNKLRVTCRITTNNTPPRIDDRSVFLKILER</sequence>
<dbReference type="Proteomes" id="UP000281118">
    <property type="component" value="Unassembled WGS sequence"/>
</dbReference>
<dbReference type="Pfam" id="PF23148">
    <property type="entry name" value="Gp77"/>
    <property type="match status" value="1"/>
</dbReference>
<comment type="caution">
    <text evidence="1">The sequence shown here is derived from an EMBL/GenBank/DDBJ whole genome shotgun (WGS) entry which is preliminary data.</text>
</comment>
<dbReference type="RefSeq" id="WP_126022812.1">
    <property type="nucleotide sequence ID" value="NZ_RXFT01000006.1"/>
</dbReference>
<proteinExistence type="predicted"/>
<accession>A0A433ML81</accession>
<evidence type="ECO:0000313" key="2">
    <source>
        <dbReference type="Proteomes" id="UP000281118"/>
    </source>
</evidence>
<dbReference type="InterPro" id="IPR056928">
    <property type="entry name" value="Gp77-like"/>
</dbReference>
<dbReference type="OrthoDB" id="9157659at2"/>
<dbReference type="AlphaFoldDB" id="A0A433ML81"/>